<evidence type="ECO:0000313" key="2">
    <source>
        <dbReference type="EMBL" id="CAI65464.1"/>
    </source>
</evidence>
<protein>
    <submittedName>
        <fullName evidence="2">Putative endonuclease</fullName>
    </submittedName>
</protein>
<dbReference type="GeneID" id="3655078"/>
<organism evidence="2 3">
    <name type="scientific">Emiliania huxleyi virus 86 (isolate United Kingdom/English Channel/1999)</name>
    <name type="common">EhV-86</name>
    <dbReference type="NCBI Taxonomy" id="654925"/>
    <lineage>
        <taxon>Viruses</taxon>
        <taxon>Varidnaviria</taxon>
        <taxon>Bamfordvirae</taxon>
        <taxon>Nucleocytoviricota</taxon>
        <taxon>Megaviricetes</taxon>
        <taxon>Algavirales</taxon>
        <taxon>Phycodnaviridae</taxon>
        <taxon>Coccolithovirus</taxon>
        <taxon>Coccolithovirus huxleyi</taxon>
        <taxon>Emiliania huxleyi virus 86</taxon>
    </lineage>
</organism>
<dbReference type="Proteomes" id="UP000000863">
    <property type="component" value="Segment"/>
</dbReference>
<evidence type="ECO:0000313" key="3">
    <source>
        <dbReference type="Proteomes" id="UP000000863"/>
    </source>
</evidence>
<dbReference type="KEGG" id="vg:3655078"/>
<proteinExistence type="predicted"/>
<accession>Q4A392</accession>
<keyword evidence="2" id="KW-0255">Endonuclease</keyword>
<dbReference type="RefSeq" id="YP_293795.1">
    <property type="nucleotide sequence ID" value="NC_007346.1"/>
</dbReference>
<sequence>MSGIIYYIQSPSGKGYIGQTEQPLKTRLKAHKSDGTNCRLLKKAIEKYGWENMKVTVLLECKKEDLDFYERQMVQAYGTFAGDGYGYNCTTGGEAKKEYCDDSKQAISTALKTMSPTKRSAIQKKVRKTRQKTVMKSPDMGGIYKTKHGRFTVQVPYLWTVDNKYYIGTFSTYEDAVSAKQLYYDTCVKDREIPIKPPFDLFKQFTKYDYNINSELRIRNQKITRRDNIRNTQSQGCFGVMKNGLTRLKTPRSWHPNEKRVYIGRFWTRKDAENARDMYYEQFVKDRDTPIEPVDFDPPNRCFDPISRSDFTFTVPPPWLASPDAQKTYTGFKTRQEAQLFMDNFYIIYVDGYDKPLPCVTSSVPNSQMPYNPYFIF</sequence>
<keyword evidence="2" id="KW-0378">Hydrolase</keyword>
<organismHost>
    <name type="scientific">Emiliania huxleyi</name>
    <name type="common">Coccolithophore</name>
    <name type="synonym">Pontosphaera huxleyi</name>
    <dbReference type="NCBI Taxonomy" id="2903"/>
</organismHost>
<keyword evidence="3" id="KW-1185">Reference proteome</keyword>
<dbReference type="SUPFAM" id="SSF82771">
    <property type="entry name" value="GIY-YIG endonuclease"/>
    <property type="match status" value="1"/>
</dbReference>
<dbReference type="SMART" id="SM00465">
    <property type="entry name" value="GIYc"/>
    <property type="match status" value="1"/>
</dbReference>
<reference evidence="2 3" key="1">
    <citation type="journal article" date="2005" name="Science">
        <title>Complete genome sequence and lytic phase transcription profile of a Coccolithovirus.</title>
        <authorList>
            <person name="Wilson W.H."/>
            <person name="Schroeder D.C."/>
            <person name="Allen M.J."/>
            <person name="Holden M.T.G."/>
            <person name="Parkhill J."/>
            <person name="Barrell B.G."/>
            <person name="Churcher C."/>
            <person name="Hamlin N."/>
            <person name="Mungall K."/>
            <person name="Norbertczak H."/>
            <person name="Quail M.A."/>
            <person name="Price C."/>
            <person name="Rabbinowitsch E."/>
            <person name="Walker D."/>
            <person name="Craigon M."/>
            <person name="Roy D."/>
            <person name="Ghazal P."/>
        </authorList>
    </citation>
    <scope>NUCLEOTIDE SEQUENCE [LARGE SCALE GENOMIC DNA]</scope>
    <source>
        <strain evidence="3">Isolate United Kingdom/English Channel/1999</strain>
    </source>
</reference>
<dbReference type="CDD" id="cd10443">
    <property type="entry name" value="GIY-YIG_HE_Tlr8p_PBC-V_like"/>
    <property type="match status" value="1"/>
</dbReference>
<dbReference type="InterPro" id="IPR035901">
    <property type="entry name" value="GIY-YIG_endonuc_sf"/>
</dbReference>
<dbReference type="EMBL" id="AJ890364">
    <property type="protein sequence ID" value="CAI65464.1"/>
    <property type="molecule type" value="Genomic_DNA"/>
</dbReference>
<evidence type="ECO:0000259" key="1">
    <source>
        <dbReference type="SMART" id="SM00465"/>
    </source>
</evidence>
<name>Q4A392_EHV8U</name>
<feature type="domain" description="GIY-YIG" evidence="1">
    <location>
        <begin position="1"/>
        <end position="93"/>
    </location>
</feature>
<dbReference type="InterPro" id="IPR000305">
    <property type="entry name" value="GIY-YIG_endonuc"/>
</dbReference>
<gene>
    <name evidence="2" type="ORF">EhV041</name>
</gene>
<keyword evidence="2" id="KW-0540">Nuclease</keyword>
<dbReference type="Gene3D" id="3.40.1440.10">
    <property type="entry name" value="GIY-YIG endonuclease"/>
    <property type="match status" value="1"/>
</dbReference>
<dbReference type="GO" id="GO:0004519">
    <property type="term" value="F:endonuclease activity"/>
    <property type="evidence" value="ECO:0007669"/>
    <property type="project" value="UniProtKB-KW"/>
</dbReference>